<dbReference type="Proteomes" id="UP000245207">
    <property type="component" value="Unassembled WGS sequence"/>
</dbReference>
<feature type="compositionally biased region" description="Basic and acidic residues" evidence="5">
    <location>
        <begin position="9"/>
        <end position="21"/>
    </location>
</feature>
<dbReference type="InterPro" id="IPR011598">
    <property type="entry name" value="bHLH_dom"/>
</dbReference>
<dbReference type="Gene3D" id="4.10.280.10">
    <property type="entry name" value="Helix-loop-helix DNA-binding domain"/>
    <property type="match status" value="1"/>
</dbReference>
<evidence type="ECO:0000259" key="6">
    <source>
        <dbReference type="PROSITE" id="PS50888"/>
    </source>
</evidence>
<evidence type="ECO:0000256" key="5">
    <source>
        <dbReference type="SAM" id="MobiDB-lite"/>
    </source>
</evidence>
<proteinExistence type="predicted"/>
<dbReference type="PANTHER" id="PTHR45959:SF35">
    <property type="entry name" value="MYC-TYPE, BASIC HELIX-LOOP-HELIX (BHLH) DOMAIN-CONTAINING PROTEIN-RELATED"/>
    <property type="match status" value="1"/>
</dbReference>
<keyword evidence="8" id="KW-1185">Reference proteome</keyword>
<feature type="region of interest" description="Disordered" evidence="5">
    <location>
        <begin position="1"/>
        <end position="21"/>
    </location>
</feature>
<comment type="subcellular location">
    <subcellularLocation>
        <location evidence="1">Nucleus</location>
    </subcellularLocation>
</comment>
<dbReference type="PANTHER" id="PTHR45959">
    <property type="entry name" value="BHLH TRANSCRIPTION FACTOR"/>
    <property type="match status" value="1"/>
</dbReference>
<dbReference type="InterPro" id="IPR036638">
    <property type="entry name" value="HLH_DNA-bd_sf"/>
</dbReference>
<comment type="caution">
    <text evidence="7">The sequence shown here is derived from an EMBL/GenBank/DDBJ whole genome shotgun (WGS) entry which is preliminary data.</text>
</comment>
<accession>A0A2U1QDQ3</accession>
<dbReference type="GO" id="GO:0046983">
    <property type="term" value="F:protein dimerization activity"/>
    <property type="evidence" value="ECO:0007669"/>
    <property type="project" value="InterPro"/>
</dbReference>
<dbReference type="EMBL" id="PKPP01000199">
    <property type="protein sequence ID" value="PWA96097.1"/>
    <property type="molecule type" value="Genomic_DNA"/>
</dbReference>
<evidence type="ECO:0000313" key="8">
    <source>
        <dbReference type="Proteomes" id="UP000245207"/>
    </source>
</evidence>
<organism evidence="7 8">
    <name type="scientific">Artemisia annua</name>
    <name type="common">Sweet wormwood</name>
    <dbReference type="NCBI Taxonomy" id="35608"/>
    <lineage>
        <taxon>Eukaryota</taxon>
        <taxon>Viridiplantae</taxon>
        <taxon>Streptophyta</taxon>
        <taxon>Embryophyta</taxon>
        <taxon>Tracheophyta</taxon>
        <taxon>Spermatophyta</taxon>
        <taxon>Magnoliopsida</taxon>
        <taxon>eudicotyledons</taxon>
        <taxon>Gunneridae</taxon>
        <taxon>Pentapetalae</taxon>
        <taxon>asterids</taxon>
        <taxon>campanulids</taxon>
        <taxon>Asterales</taxon>
        <taxon>Asteraceae</taxon>
        <taxon>Asteroideae</taxon>
        <taxon>Anthemideae</taxon>
        <taxon>Artemisiinae</taxon>
        <taxon>Artemisia</taxon>
    </lineage>
</organism>
<sequence>MGKVSNTVHDQDHVSDERDRREKLAQQFISLSTLLPNPTKTDMASVLEDACNYIKELESHVKELEESSAGCNSKDVRESNDDEASSSHKTKRGEDIEVQMSGKSVLVQFQCKRDSSSYVNVLGEMLNIGLSIISTNAVSFTSTTLFINVVAEMADDFCMTPADLSKNLQQVL</sequence>
<evidence type="ECO:0000256" key="2">
    <source>
        <dbReference type="ARBA" id="ARBA00023015"/>
    </source>
</evidence>
<dbReference type="AlphaFoldDB" id="A0A2U1QDQ3"/>
<dbReference type="STRING" id="35608.A0A2U1QDQ3"/>
<keyword evidence="2" id="KW-0805">Transcription regulation</keyword>
<evidence type="ECO:0000256" key="4">
    <source>
        <dbReference type="ARBA" id="ARBA00023242"/>
    </source>
</evidence>
<keyword evidence="3" id="KW-0804">Transcription</keyword>
<name>A0A2U1QDQ3_ARTAN</name>
<dbReference type="GO" id="GO:0005634">
    <property type="term" value="C:nucleus"/>
    <property type="evidence" value="ECO:0007669"/>
    <property type="project" value="UniProtKB-SubCell"/>
</dbReference>
<dbReference type="Pfam" id="PF00010">
    <property type="entry name" value="HLH"/>
    <property type="match status" value="1"/>
</dbReference>
<dbReference type="InterPro" id="IPR052610">
    <property type="entry name" value="bHLH_transcription_regulator"/>
</dbReference>
<feature type="region of interest" description="Disordered" evidence="5">
    <location>
        <begin position="64"/>
        <end position="95"/>
    </location>
</feature>
<keyword evidence="4" id="KW-0539">Nucleus</keyword>
<feature type="domain" description="BHLH" evidence="6">
    <location>
        <begin position="8"/>
        <end position="57"/>
    </location>
</feature>
<reference evidence="7 8" key="1">
    <citation type="journal article" date="2018" name="Mol. Plant">
        <title>The genome of Artemisia annua provides insight into the evolution of Asteraceae family and artemisinin biosynthesis.</title>
        <authorList>
            <person name="Shen Q."/>
            <person name="Zhang L."/>
            <person name="Liao Z."/>
            <person name="Wang S."/>
            <person name="Yan T."/>
            <person name="Shi P."/>
            <person name="Liu M."/>
            <person name="Fu X."/>
            <person name="Pan Q."/>
            <person name="Wang Y."/>
            <person name="Lv Z."/>
            <person name="Lu X."/>
            <person name="Zhang F."/>
            <person name="Jiang W."/>
            <person name="Ma Y."/>
            <person name="Chen M."/>
            <person name="Hao X."/>
            <person name="Li L."/>
            <person name="Tang Y."/>
            <person name="Lv G."/>
            <person name="Zhou Y."/>
            <person name="Sun X."/>
            <person name="Brodelius P.E."/>
            <person name="Rose J.K.C."/>
            <person name="Tang K."/>
        </authorList>
    </citation>
    <scope>NUCLEOTIDE SEQUENCE [LARGE SCALE GENOMIC DNA]</scope>
    <source>
        <strain evidence="8">cv. Huhao1</strain>
        <tissue evidence="7">Leaf</tissue>
    </source>
</reference>
<protein>
    <submittedName>
        <fullName evidence="7">Myc-type, basic helix-loop-helix (BHLH) domain-containing protein</fullName>
    </submittedName>
</protein>
<evidence type="ECO:0000256" key="1">
    <source>
        <dbReference type="ARBA" id="ARBA00004123"/>
    </source>
</evidence>
<dbReference type="SMART" id="SM00353">
    <property type="entry name" value="HLH"/>
    <property type="match status" value="1"/>
</dbReference>
<dbReference type="PROSITE" id="PS50888">
    <property type="entry name" value="BHLH"/>
    <property type="match status" value="1"/>
</dbReference>
<gene>
    <name evidence="7" type="ORF">CTI12_AA042500</name>
</gene>
<evidence type="ECO:0000313" key="7">
    <source>
        <dbReference type="EMBL" id="PWA96097.1"/>
    </source>
</evidence>
<dbReference type="OrthoDB" id="690068at2759"/>
<dbReference type="SUPFAM" id="SSF47459">
    <property type="entry name" value="HLH, helix-loop-helix DNA-binding domain"/>
    <property type="match status" value="1"/>
</dbReference>
<evidence type="ECO:0000256" key="3">
    <source>
        <dbReference type="ARBA" id="ARBA00023163"/>
    </source>
</evidence>